<comment type="caution">
    <text evidence="2">The sequence shown here is derived from an EMBL/GenBank/DDBJ whole genome shotgun (WGS) entry which is preliminary data.</text>
</comment>
<dbReference type="Proteomes" id="UP001396898">
    <property type="component" value="Unassembled WGS sequence"/>
</dbReference>
<evidence type="ECO:0000313" key="2">
    <source>
        <dbReference type="EMBL" id="KAK8006660.1"/>
    </source>
</evidence>
<evidence type="ECO:0000256" key="1">
    <source>
        <dbReference type="SAM" id="MobiDB-lite"/>
    </source>
</evidence>
<gene>
    <name evidence="2" type="ORF">PG991_012957</name>
</gene>
<feature type="region of interest" description="Disordered" evidence="1">
    <location>
        <begin position="225"/>
        <end position="253"/>
    </location>
</feature>
<feature type="compositionally biased region" description="Polar residues" evidence="1">
    <location>
        <begin position="225"/>
        <end position="235"/>
    </location>
</feature>
<dbReference type="EMBL" id="JAQQWI010000017">
    <property type="protein sequence ID" value="KAK8006660.1"/>
    <property type="molecule type" value="Genomic_DNA"/>
</dbReference>
<evidence type="ECO:0000313" key="3">
    <source>
        <dbReference type="Proteomes" id="UP001396898"/>
    </source>
</evidence>
<proteinExistence type="predicted"/>
<reference evidence="2 3" key="1">
    <citation type="submission" date="2023-01" db="EMBL/GenBank/DDBJ databases">
        <title>Analysis of 21 Apiospora genomes using comparative genomics revels a genus with tremendous synthesis potential of carbohydrate active enzymes and secondary metabolites.</title>
        <authorList>
            <person name="Sorensen T."/>
        </authorList>
    </citation>
    <scope>NUCLEOTIDE SEQUENCE [LARGE SCALE GENOMIC DNA]</scope>
    <source>
        <strain evidence="2 3">CBS 20057</strain>
    </source>
</reference>
<accession>A0ABR1RB60</accession>
<name>A0ABR1RB60_9PEZI</name>
<protein>
    <submittedName>
        <fullName evidence="2">Uncharacterized protein</fullName>
    </submittedName>
</protein>
<dbReference type="PROSITE" id="PS51257">
    <property type="entry name" value="PROKAR_LIPOPROTEIN"/>
    <property type="match status" value="1"/>
</dbReference>
<keyword evidence="3" id="KW-1185">Reference proteome</keyword>
<sequence>MELSERVPQLNAFVPLVAGAPHCPLLLAGCALPTILWGKTKHEQPAIVVGGKLFTRPGMVVHASSYQQQHARTHAHTTALSWRTVRYLRISLMAVGCEKSLSPAATRFGGDRKSAVAQDARDRQKLDLQRGLATPISKSLPAWLEEGGVSQCIPESVVFLSIAGDLALLGTRQAALSHPLPATEDASRQDAAAVMSYVYISRGLVSLGDTALQPAFGSAVALDGTTNASVQSPPSQDEDGSASEQLTSDHGRLGHEVKNSIGYRYQIRIRRRGGPGLCVSLLGRV</sequence>
<organism evidence="2 3">
    <name type="scientific">Apiospora marii</name>
    <dbReference type="NCBI Taxonomy" id="335849"/>
    <lineage>
        <taxon>Eukaryota</taxon>
        <taxon>Fungi</taxon>
        <taxon>Dikarya</taxon>
        <taxon>Ascomycota</taxon>
        <taxon>Pezizomycotina</taxon>
        <taxon>Sordariomycetes</taxon>
        <taxon>Xylariomycetidae</taxon>
        <taxon>Amphisphaeriales</taxon>
        <taxon>Apiosporaceae</taxon>
        <taxon>Apiospora</taxon>
    </lineage>
</organism>